<dbReference type="InterPro" id="IPR000212">
    <property type="entry name" value="DNA_helicase_UvrD/REP"/>
</dbReference>
<dbReference type="GO" id="GO:0005524">
    <property type="term" value="F:ATP binding"/>
    <property type="evidence" value="ECO:0007669"/>
    <property type="project" value="UniProtKB-UniRule"/>
</dbReference>
<gene>
    <name evidence="13" type="ORF">DY78_GL000176</name>
</gene>
<dbReference type="GO" id="GO:0003677">
    <property type="term" value="F:DNA binding"/>
    <property type="evidence" value="ECO:0007669"/>
    <property type="project" value="UniProtKB-KW"/>
</dbReference>
<dbReference type="AlphaFoldDB" id="A0A0R2NND4"/>
<evidence type="ECO:0000313" key="14">
    <source>
        <dbReference type="Proteomes" id="UP000050920"/>
    </source>
</evidence>
<dbReference type="EC" id="5.6.2.4" evidence="9"/>
<dbReference type="Pfam" id="PF13361">
    <property type="entry name" value="UvrD_C"/>
    <property type="match status" value="1"/>
</dbReference>
<evidence type="ECO:0000256" key="5">
    <source>
        <dbReference type="ARBA" id="ARBA00022840"/>
    </source>
</evidence>
<dbReference type="Gene3D" id="1.10.486.10">
    <property type="entry name" value="PCRA, domain 4"/>
    <property type="match status" value="1"/>
</dbReference>
<evidence type="ECO:0000259" key="12">
    <source>
        <dbReference type="PROSITE" id="PS51198"/>
    </source>
</evidence>
<dbReference type="InterPro" id="IPR014017">
    <property type="entry name" value="DNA_helicase_UvrD-like_C"/>
</dbReference>
<evidence type="ECO:0000256" key="11">
    <source>
        <dbReference type="PROSITE-ProRule" id="PRU00560"/>
    </source>
</evidence>
<dbReference type="Gene3D" id="1.10.10.160">
    <property type="match status" value="1"/>
</dbReference>
<evidence type="ECO:0000256" key="4">
    <source>
        <dbReference type="ARBA" id="ARBA00022806"/>
    </source>
</evidence>
<keyword evidence="3 11" id="KW-0378">Hydrolase</keyword>
<dbReference type="InterPro" id="IPR014016">
    <property type="entry name" value="UvrD-like_ATP-bd"/>
</dbReference>
<dbReference type="InterPro" id="IPR013986">
    <property type="entry name" value="DExx_box_DNA_helicase_dom_sf"/>
</dbReference>
<dbReference type="Pfam" id="PF00580">
    <property type="entry name" value="UvrD-helicase"/>
    <property type="match status" value="1"/>
</dbReference>
<dbReference type="RefSeq" id="WP_024623632.1">
    <property type="nucleotide sequence ID" value="NZ_AYGX02000083.1"/>
</dbReference>
<dbReference type="PANTHER" id="PTHR11070">
    <property type="entry name" value="UVRD / RECB / PCRA DNA HELICASE FAMILY MEMBER"/>
    <property type="match status" value="1"/>
</dbReference>
<evidence type="ECO:0000313" key="13">
    <source>
        <dbReference type="EMBL" id="KRO27205.1"/>
    </source>
</evidence>
<keyword evidence="4 11" id="KW-0347">Helicase</keyword>
<dbReference type="GO" id="GO:0016887">
    <property type="term" value="F:ATP hydrolysis activity"/>
    <property type="evidence" value="ECO:0007669"/>
    <property type="project" value="RHEA"/>
</dbReference>
<dbReference type="Gene3D" id="3.40.50.300">
    <property type="entry name" value="P-loop containing nucleotide triphosphate hydrolases"/>
    <property type="match status" value="3"/>
</dbReference>
<evidence type="ECO:0000256" key="1">
    <source>
        <dbReference type="ARBA" id="ARBA00009922"/>
    </source>
</evidence>
<keyword evidence="6" id="KW-0238">DNA-binding</keyword>
<dbReference type="Proteomes" id="UP000050920">
    <property type="component" value="Unassembled WGS sequence"/>
</dbReference>
<feature type="binding site" evidence="11">
    <location>
        <begin position="36"/>
        <end position="43"/>
    </location>
    <ligand>
        <name>ATP</name>
        <dbReference type="ChEBI" id="CHEBI:30616"/>
    </ligand>
</feature>
<dbReference type="PROSITE" id="PS51198">
    <property type="entry name" value="UVRD_HELICASE_ATP_BIND"/>
    <property type="match status" value="1"/>
</dbReference>
<dbReference type="SUPFAM" id="SSF52540">
    <property type="entry name" value="P-loop containing nucleoside triphosphate hydrolases"/>
    <property type="match status" value="1"/>
</dbReference>
<dbReference type="GO" id="GO:0000725">
    <property type="term" value="P:recombinational repair"/>
    <property type="evidence" value="ECO:0007669"/>
    <property type="project" value="TreeGrafter"/>
</dbReference>
<evidence type="ECO:0000256" key="10">
    <source>
        <dbReference type="ARBA" id="ARBA00048988"/>
    </source>
</evidence>
<dbReference type="PANTHER" id="PTHR11070:SF2">
    <property type="entry name" value="ATP-DEPENDENT DNA HELICASE SRS2"/>
    <property type="match status" value="1"/>
</dbReference>
<dbReference type="EMBL" id="AYGX02000083">
    <property type="protein sequence ID" value="KRO27205.1"/>
    <property type="molecule type" value="Genomic_DNA"/>
</dbReference>
<keyword evidence="5 11" id="KW-0067">ATP-binding</keyword>
<evidence type="ECO:0000256" key="2">
    <source>
        <dbReference type="ARBA" id="ARBA00022741"/>
    </source>
</evidence>
<accession>A0A0R2NND4</accession>
<dbReference type="InterPro" id="IPR027417">
    <property type="entry name" value="P-loop_NTPase"/>
</dbReference>
<evidence type="ECO:0000256" key="3">
    <source>
        <dbReference type="ARBA" id="ARBA00022801"/>
    </source>
</evidence>
<keyword evidence="7" id="KW-0413">Isomerase</keyword>
<name>A0A0R2NND4_9LACO</name>
<keyword evidence="14" id="KW-1185">Reference proteome</keyword>
<keyword evidence="2 11" id="KW-0547">Nucleotide-binding</keyword>
<feature type="domain" description="UvrD-like helicase ATP-binding" evidence="12">
    <location>
        <begin position="15"/>
        <end position="327"/>
    </location>
</feature>
<proteinExistence type="inferred from homology"/>
<reference evidence="13 14" key="1">
    <citation type="journal article" date="2015" name="Genome Announc.">
        <title>Expanding the biotechnology potential of lactobacilli through comparative genomics of 213 strains and associated genera.</title>
        <authorList>
            <person name="Sun Z."/>
            <person name="Harris H.M."/>
            <person name="McCann A."/>
            <person name="Guo C."/>
            <person name="Argimon S."/>
            <person name="Zhang W."/>
            <person name="Yang X."/>
            <person name="Jeffery I.B."/>
            <person name="Cooney J.C."/>
            <person name="Kagawa T.F."/>
            <person name="Liu W."/>
            <person name="Song Y."/>
            <person name="Salvetti E."/>
            <person name="Wrobel A."/>
            <person name="Rasinkangas P."/>
            <person name="Parkhill J."/>
            <person name="Rea M.C."/>
            <person name="O'Sullivan O."/>
            <person name="Ritari J."/>
            <person name="Douillard F.P."/>
            <person name="Paul Ross R."/>
            <person name="Yang R."/>
            <person name="Briner A.E."/>
            <person name="Felis G.E."/>
            <person name="de Vos W.M."/>
            <person name="Barrangou R."/>
            <person name="Klaenhammer T.R."/>
            <person name="Caufield P.W."/>
            <person name="Cui Y."/>
            <person name="Zhang H."/>
            <person name="O'Toole P.W."/>
        </authorList>
    </citation>
    <scope>NUCLEOTIDE SEQUENCE [LARGE SCALE GENOMIC DNA]</scope>
    <source>
        <strain evidence="13 14">DSM 21115</strain>
    </source>
</reference>
<comment type="caution">
    <text evidence="13">The sequence shown here is derived from an EMBL/GenBank/DDBJ whole genome shotgun (WGS) entry which is preliminary data.</text>
</comment>
<evidence type="ECO:0000256" key="6">
    <source>
        <dbReference type="ARBA" id="ARBA00023125"/>
    </source>
</evidence>
<comment type="catalytic activity">
    <reaction evidence="10">
        <text>ATP + H2O = ADP + phosphate + H(+)</text>
        <dbReference type="Rhea" id="RHEA:13065"/>
        <dbReference type="ChEBI" id="CHEBI:15377"/>
        <dbReference type="ChEBI" id="CHEBI:15378"/>
        <dbReference type="ChEBI" id="CHEBI:30616"/>
        <dbReference type="ChEBI" id="CHEBI:43474"/>
        <dbReference type="ChEBI" id="CHEBI:456216"/>
        <dbReference type="EC" id="5.6.2.4"/>
    </reaction>
</comment>
<comment type="similarity">
    <text evidence="1">Belongs to the helicase family. UvrD subfamily.</text>
</comment>
<organism evidence="13 14">
    <name type="scientific">Lactiplantibacillus fabifermentans DSM 21115</name>
    <dbReference type="NCBI Taxonomy" id="1413187"/>
    <lineage>
        <taxon>Bacteria</taxon>
        <taxon>Bacillati</taxon>
        <taxon>Bacillota</taxon>
        <taxon>Bacilli</taxon>
        <taxon>Lactobacillales</taxon>
        <taxon>Lactobacillaceae</taxon>
        <taxon>Lactiplantibacillus</taxon>
    </lineage>
</organism>
<protein>
    <recommendedName>
        <fullName evidence="9">DNA 3'-5' helicase</fullName>
        <ecNumber evidence="9">5.6.2.4</ecNumber>
    </recommendedName>
</protein>
<comment type="catalytic activity">
    <reaction evidence="8">
        <text>Couples ATP hydrolysis with the unwinding of duplex DNA by translocating in the 3'-5' direction.</text>
        <dbReference type="EC" id="5.6.2.4"/>
    </reaction>
</comment>
<dbReference type="GO" id="GO:0043138">
    <property type="term" value="F:3'-5' DNA helicase activity"/>
    <property type="evidence" value="ECO:0007669"/>
    <property type="project" value="UniProtKB-EC"/>
</dbReference>
<evidence type="ECO:0000256" key="7">
    <source>
        <dbReference type="ARBA" id="ARBA00023235"/>
    </source>
</evidence>
<evidence type="ECO:0000256" key="9">
    <source>
        <dbReference type="ARBA" id="ARBA00034808"/>
    </source>
</evidence>
<evidence type="ECO:0000256" key="8">
    <source>
        <dbReference type="ARBA" id="ARBA00034617"/>
    </source>
</evidence>
<sequence length="761" mass="87258">MEPNLTKLQKTLDFELSHEQIAILTAAQNRPTVINACAGAGKTTTLILMTLMRALADSTQPAHTLGLTFSKAGQQQLTTTYVKYADQLRSTVPNLTAEMPHFMTFHAFFLHLLRQLPAYANVEVLPTYQHYTAKLVPYIYRLQSELPAQLVLADMFDLYEQLINGSYSTNGYELTIDDQPVSNFLQGMRKLEGILRCHHTNDFYATYLVVIHKYQQLKNNDGLLDFNDLQLLVLAGLTDASTQPVLQRHADFFEQVYLDEFQDINTLQWQILINLFSPTVLQRLVVIGDDDQNIYEFRGSSAKYLLEFNDYFDQSQVFTLTTNYRTDQTILASVTPMITKNHHRADKSLTARTMTPGQLIVQNQHASIDPKNPLFKQIATLVDTPTIVNNQIAILCRSNLTRAWVADILANQDIYVNMQHQAATLQEQPLYSAHVDIMRAFWEDNYILLKQHAYQFGFSKFHRHLLAVEAMSKTRLLTISDYLTAVAHYNQHCALNEIDPDLKDQTITDILAFVQTCHAEPVTHPQILTELLTLVTDALSGYYDWLTEQRGEPSLTLYADMQAYLASTVRNLTPPAFFKRERHKRYQLKHLLNQPTPPDNVMALTFHQTKGIEFTHVFIFSYHDTEIHPGSLKLDQFFPPTCSYQQFFETFNRYQQAAPKLLGNLFATAELADIYRTLIGDPSQSERQLGYHWVLGYTSLIEAERRLLYVAMTRSKQRLYLDYPRGRFAPPLYAELALTSATYYHAQDQQLATPLLVGSLF</sequence>